<dbReference type="RefSeq" id="XP_022326691.1">
    <property type="nucleotide sequence ID" value="XM_022470983.1"/>
</dbReference>
<dbReference type="GO" id="GO:0008270">
    <property type="term" value="F:zinc ion binding"/>
    <property type="evidence" value="ECO:0007669"/>
    <property type="project" value="UniProtKB-KW"/>
</dbReference>
<evidence type="ECO:0000256" key="2">
    <source>
        <dbReference type="ARBA" id="ARBA00022833"/>
    </source>
</evidence>
<dbReference type="RefSeq" id="XP_022326689.1">
    <property type="nucleotide sequence ID" value="XM_022470981.1"/>
</dbReference>
<reference evidence="7 8" key="1">
    <citation type="submission" date="2025-04" db="UniProtKB">
        <authorList>
            <consortium name="RefSeq"/>
        </authorList>
    </citation>
    <scope>IDENTIFICATION</scope>
    <source>
        <tissue evidence="7 8">Whole sample</tissue>
    </source>
</reference>
<dbReference type="GeneID" id="111126387"/>
<evidence type="ECO:0000256" key="4">
    <source>
        <dbReference type="SAM" id="MobiDB-lite"/>
    </source>
</evidence>
<dbReference type="KEGG" id="cvn:111126387"/>
<dbReference type="PROSITE" id="PS50089">
    <property type="entry name" value="ZF_RING_2"/>
    <property type="match status" value="1"/>
</dbReference>
<dbReference type="OrthoDB" id="1711136at2759"/>
<feature type="compositionally biased region" description="Polar residues" evidence="4">
    <location>
        <begin position="150"/>
        <end position="161"/>
    </location>
</feature>
<gene>
    <name evidence="7 8 9" type="primary">LOC111126387</name>
</gene>
<evidence type="ECO:0000313" key="8">
    <source>
        <dbReference type="RefSeq" id="XP_022326690.1"/>
    </source>
</evidence>
<dbReference type="AlphaFoldDB" id="A0A8B8DI91"/>
<keyword evidence="2" id="KW-0862">Zinc</keyword>
<dbReference type="Gene3D" id="3.30.40.10">
    <property type="entry name" value="Zinc/RING finger domain, C3HC4 (zinc finger)"/>
    <property type="match status" value="1"/>
</dbReference>
<dbReference type="InterPro" id="IPR013083">
    <property type="entry name" value="Znf_RING/FYVE/PHD"/>
</dbReference>
<feature type="compositionally biased region" description="Basic and acidic residues" evidence="4">
    <location>
        <begin position="30"/>
        <end position="45"/>
    </location>
</feature>
<dbReference type="RefSeq" id="XP_022326690.1">
    <property type="nucleotide sequence ID" value="XM_022470982.1"/>
</dbReference>
<dbReference type="Pfam" id="PF13920">
    <property type="entry name" value="zf-C3HC4_3"/>
    <property type="match status" value="1"/>
</dbReference>
<sequence length="450" mass="49729">MSDERPEFVFRNPYNADATEQRSTCGSDCEGTRDPESIQQEKKAPDSTQNSELSFEFSAPIVNRMVATWSDNEQCTSQENCTTTPQRTHNSKLSEIGLLADQVQQPCFGEKNPYMGGGLYKGFIGQHHNVQTPGLVDQEETGPSHVFGSSHPSSLQSFEDISSTKTSSSSSFFDAQKSEWAGKTYDASTNNLQLRDNKTNFDSGADVIHSTTSIGLEIPNKTTTELHRKSFPTPTFGEKNPHLGVHQSDFQVAAHIPSIRALSLSGQQQDMKQVTAFEKTSDAPVFGSNTQSLQAFCEISSTNAGGFMFGPNGQMEEAPETIPQTSAFQGFRTEAPDPDVFQTIPSSYENATTAEENPTVNQENYNLLGNELEKNLNFPGLKSSRFSNQHLNISGTPTQIEVCLICKKAYSERLIDCRHLAICMTCAEGIKNCPLCQERIGERRQIFWHV</sequence>
<dbReference type="Proteomes" id="UP000694844">
    <property type="component" value="Chromosome 3"/>
</dbReference>
<feature type="region of interest" description="Disordered" evidence="4">
    <location>
        <begin position="134"/>
        <end position="161"/>
    </location>
</feature>
<evidence type="ECO:0000313" key="9">
    <source>
        <dbReference type="RefSeq" id="XP_022326691.1"/>
    </source>
</evidence>
<accession>A0A8B8DI91</accession>
<evidence type="ECO:0000256" key="1">
    <source>
        <dbReference type="ARBA" id="ARBA00022771"/>
    </source>
</evidence>
<keyword evidence="6" id="KW-1185">Reference proteome</keyword>
<evidence type="ECO:0000259" key="5">
    <source>
        <dbReference type="PROSITE" id="PS50089"/>
    </source>
</evidence>
<keyword evidence="1 3" id="KW-0479">Metal-binding</keyword>
<evidence type="ECO:0000313" key="7">
    <source>
        <dbReference type="RefSeq" id="XP_022326689.1"/>
    </source>
</evidence>
<protein>
    <submittedName>
        <fullName evidence="7 8">Uncharacterized protein LOC111126387</fullName>
    </submittedName>
</protein>
<keyword evidence="1 3" id="KW-0863">Zinc-finger</keyword>
<evidence type="ECO:0000256" key="3">
    <source>
        <dbReference type="PROSITE-ProRule" id="PRU00175"/>
    </source>
</evidence>
<feature type="region of interest" description="Disordered" evidence="4">
    <location>
        <begin position="1"/>
        <end position="52"/>
    </location>
</feature>
<dbReference type="InterPro" id="IPR001841">
    <property type="entry name" value="Znf_RING"/>
</dbReference>
<proteinExistence type="predicted"/>
<name>A0A8B8DI91_CRAVI</name>
<feature type="domain" description="RING-type" evidence="5">
    <location>
        <begin position="403"/>
        <end position="437"/>
    </location>
</feature>
<organism evidence="6 9">
    <name type="scientific">Crassostrea virginica</name>
    <name type="common">Eastern oyster</name>
    <dbReference type="NCBI Taxonomy" id="6565"/>
    <lineage>
        <taxon>Eukaryota</taxon>
        <taxon>Metazoa</taxon>
        <taxon>Spiralia</taxon>
        <taxon>Lophotrochozoa</taxon>
        <taxon>Mollusca</taxon>
        <taxon>Bivalvia</taxon>
        <taxon>Autobranchia</taxon>
        <taxon>Pteriomorphia</taxon>
        <taxon>Ostreida</taxon>
        <taxon>Ostreoidea</taxon>
        <taxon>Ostreidae</taxon>
        <taxon>Crassostrea</taxon>
    </lineage>
</organism>
<evidence type="ECO:0000313" key="6">
    <source>
        <dbReference type="Proteomes" id="UP000694844"/>
    </source>
</evidence>